<dbReference type="PIRSF" id="PIRSF001257">
    <property type="entry name" value="His_trifunctional"/>
    <property type="match status" value="1"/>
</dbReference>
<dbReference type="PROSITE" id="PS00611">
    <property type="entry name" value="HISOL_DEHYDROGENASE"/>
    <property type="match status" value="1"/>
</dbReference>
<dbReference type="Pfam" id="PF00815">
    <property type="entry name" value="Histidinol_dh"/>
    <property type="match status" value="1"/>
</dbReference>
<dbReference type="SUPFAM" id="SSF141734">
    <property type="entry name" value="HisI-like"/>
    <property type="match status" value="1"/>
</dbReference>
<dbReference type="GO" id="GO:0004635">
    <property type="term" value="F:phosphoribosyl-AMP cyclohydrolase activity"/>
    <property type="evidence" value="ECO:0007669"/>
    <property type="project" value="UniProtKB-EC"/>
</dbReference>
<evidence type="ECO:0000256" key="3">
    <source>
        <dbReference type="ARBA" id="ARBA00001947"/>
    </source>
</evidence>
<dbReference type="GO" id="GO:0004636">
    <property type="term" value="F:phosphoribosyl-ATP diphosphatase activity"/>
    <property type="evidence" value="ECO:0007669"/>
    <property type="project" value="UniProtKB-EC"/>
</dbReference>
<keyword evidence="19" id="KW-0520">NAD</keyword>
<dbReference type="Gene3D" id="1.10.287.1080">
    <property type="entry name" value="MazG-like"/>
    <property type="match status" value="1"/>
</dbReference>
<dbReference type="FunFam" id="1.10.287.1080:FF:000002">
    <property type="entry name" value="Histidine biosynthesis bifunctional protein HisIE"/>
    <property type="match status" value="1"/>
</dbReference>
<dbReference type="CDD" id="cd11546">
    <property type="entry name" value="NTP-PPase_His4"/>
    <property type="match status" value="1"/>
</dbReference>
<comment type="caution">
    <text evidence="25">The sequence shown here is derived from an EMBL/GenBank/DDBJ whole genome shotgun (WGS) entry which is preliminary data.</text>
</comment>
<reference evidence="25" key="1">
    <citation type="submission" date="2021-06" db="EMBL/GenBank/DDBJ databases">
        <authorList>
            <person name="Kallberg Y."/>
            <person name="Tangrot J."/>
            <person name="Rosling A."/>
        </authorList>
    </citation>
    <scope>NUCLEOTIDE SEQUENCE</scope>
    <source>
        <strain evidence="25">FL130A</strain>
    </source>
</reference>
<dbReference type="FunFam" id="1.20.5.1300:FF:000002">
    <property type="entry name" value="Histidinol dehydrogenase, chloroplastic"/>
    <property type="match status" value="1"/>
</dbReference>
<evidence type="ECO:0000256" key="6">
    <source>
        <dbReference type="ARBA" id="ARBA00005204"/>
    </source>
</evidence>
<evidence type="ECO:0000256" key="21">
    <source>
        <dbReference type="ARBA" id="ARBA00023268"/>
    </source>
</evidence>
<dbReference type="PANTHER" id="PTHR21256:SF2">
    <property type="entry name" value="HISTIDINE BIOSYNTHESIS TRIFUNCTIONAL PROTEIN"/>
    <property type="match status" value="1"/>
</dbReference>
<evidence type="ECO:0000256" key="8">
    <source>
        <dbReference type="ARBA" id="ARBA00012414"/>
    </source>
</evidence>
<dbReference type="InterPro" id="IPR002496">
    <property type="entry name" value="PRib_AMP_CycHydrolase_dom"/>
</dbReference>
<dbReference type="CDD" id="cd06572">
    <property type="entry name" value="Histidinol_dh"/>
    <property type="match status" value="1"/>
</dbReference>
<organism evidence="25 26">
    <name type="scientific">Ambispora leptoticha</name>
    <dbReference type="NCBI Taxonomy" id="144679"/>
    <lineage>
        <taxon>Eukaryota</taxon>
        <taxon>Fungi</taxon>
        <taxon>Fungi incertae sedis</taxon>
        <taxon>Mucoromycota</taxon>
        <taxon>Glomeromycotina</taxon>
        <taxon>Glomeromycetes</taxon>
        <taxon>Archaeosporales</taxon>
        <taxon>Ambisporaceae</taxon>
        <taxon>Ambispora</taxon>
    </lineage>
</organism>
<evidence type="ECO:0000256" key="5">
    <source>
        <dbReference type="ARBA" id="ARBA00005169"/>
    </source>
</evidence>
<dbReference type="InterPro" id="IPR021130">
    <property type="entry name" value="PRib-ATP_PPHydrolase-like"/>
</dbReference>
<dbReference type="EC" id="3.5.4.19" evidence="9"/>
<comment type="catalytic activity">
    <reaction evidence="1">
        <text>1-(5-phospho-beta-D-ribosyl)-5'-AMP + H2O = 1-(5-phospho-beta-D-ribosyl)-5-[(5-phospho-beta-D-ribosylamino)methylideneamino]imidazole-4-carboxamide</text>
        <dbReference type="Rhea" id="RHEA:20049"/>
        <dbReference type="ChEBI" id="CHEBI:15377"/>
        <dbReference type="ChEBI" id="CHEBI:58435"/>
        <dbReference type="ChEBI" id="CHEBI:59457"/>
        <dbReference type="EC" id="3.5.4.19"/>
    </reaction>
</comment>
<keyword evidence="12" id="KW-0028">Amino-acid biosynthesis</keyword>
<evidence type="ECO:0000256" key="15">
    <source>
        <dbReference type="ARBA" id="ARBA00022801"/>
    </source>
</evidence>
<feature type="compositionally biased region" description="Polar residues" evidence="23">
    <location>
        <begin position="459"/>
        <end position="468"/>
    </location>
</feature>
<dbReference type="GO" id="GO:0051287">
    <property type="term" value="F:NAD binding"/>
    <property type="evidence" value="ECO:0007669"/>
    <property type="project" value="InterPro"/>
</dbReference>
<comment type="pathway">
    <text evidence="6">Amino-acid biosynthesis; L-histidine biosynthesis; L-histidine from 5-phospho-alpha-D-ribose 1-diphosphate: step 2/9.</text>
</comment>
<name>A0A9N8V222_9GLOM</name>
<dbReference type="FunFam" id="3.40.50.1980:FF:000001">
    <property type="entry name" value="Histidinol dehydrogenase"/>
    <property type="match status" value="1"/>
</dbReference>
<dbReference type="SUPFAM" id="SSF53720">
    <property type="entry name" value="ALDH-like"/>
    <property type="match status" value="1"/>
</dbReference>
<proteinExistence type="inferred from homology"/>
<dbReference type="SUPFAM" id="SSF101386">
    <property type="entry name" value="all-alpha NTP pyrophosphatases"/>
    <property type="match status" value="1"/>
</dbReference>
<comment type="catalytic activity">
    <reaction evidence="22">
        <text>L-histidinol + 2 NAD(+) + H2O = L-histidine + 2 NADH + 3 H(+)</text>
        <dbReference type="Rhea" id="RHEA:20641"/>
        <dbReference type="ChEBI" id="CHEBI:15377"/>
        <dbReference type="ChEBI" id="CHEBI:15378"/>
        <dbReference type="ChEBI" id="CHEBI:57540"/>
        <dbReference type="ChEBI" id="CHEBI:57595"/>
        <dbReference type="ChEBI" id="CHEBI:57699"/>
        <dbReference type="ChEBI" id="CHEBI:57945"/>
        <dbReference type="EC" id="1.1.1.23"/>
    </reaction>
</comment>
<dbReference type="EMBL" id="CAJVPS010000013">
    <property type="protein sequence ID" value="CAG8440378.1"/>
    <property type="molecule type" value="Genomic_DNA"/>
</dbReference>
<dbReference type="InterPro" id="IPR038019">
    <property type="entry name" value="PRib_AMP_CycHydrolase_sf"/>
</dbReference>
<evidence type="ECO:0000256" key="19">
    <source>
        <dbReference type="ARBA" id="ARBA00023027"/>
    </source>
</evidence>
<keyword evidence="21" id="KW-0511">Multifunctional enzyme</keyword>
<dbReference type="Pfam" id="PF01502">
    <property type="entry name" value="PRA-CH"/>
    <property type="match status" value="1"/>
</dbReference>
<evidence type="ECO:0000256" key="22">
    <source>
        <dbReference type="ARBA" id="ARBA00049489"/>
    </source>
</evidence>
<dbReference type="InterPro" id="IPR016298">
    <property type="entry name" value="Histidine_synth_trifunct"/>
</dbReference>
<evidence type="ECO:0000256" key="13">
    <source>
        <dbReference type="ARBA" id="ARBA00022723"/>
    </source>
</evidence>
<dbReference type="InterPro" id="IPR012131">
    <property type="entry name" value="Hstdl_DH"/>
</dbReference>
<evidence type="ECO:0000313" key="25">
    <source>
        <dbReference type="EMBL" id="CAG8440378.1"/>
    </source>
</evidence>
<dbReference type="GO" id="GO:0000105">
    <property type="term" value="P:L-histidine biosynthetic process"/>
    <property type="evidence" value="ECO:0007669"/>
    <property type="project" value="UniProtKB-KW"/>
</dbReference>
<feature type="domain" description="Phosphoribosyl-AMP cyclohydrolase" evidence="24">
    <location>
        <begin position="267"/>
        <end position="338"/>
    </location>
</feature>
<dbReference type="Gene3D" id="3.10.20.810">
    <property type="entry name" value="Phosphoribosyl-AMP cyclohydrolase"/>
    <property type="match status" value="1"/>
</dbReference>
<evidence type="ECO:0000256" key="20">
    <source>
        <dbReference type="ARBA" id="ARBA00023102"/>
    </source>
</evidence>
<keyword evidence="16" id="KW-0862">Zinc</keyword>
<dbReference type="GO" id="GO:0005524">
    <property type="term" value="F:ATP binding"/>
    <property type="evidence" value="ECO:0007669"/>
    <property type="project" value="UniProtKB-KW"/>
</dbReference>
<evidence type="ECO:0000256" key="2">
    <source>
        <dbReference type="ARBA" id="ARBA00001460"/>
    </source>
</evidence>
<dbReference type="OrthoDB" id="1703565at2759"/>
<dbReference type="PANTHER" id="PTHR21256">
    <property type="entry name" value="HISTIDINOL DEHYDROGENASE HDH"/>
    <property type="match status" value="1"/>
</dbReference>
<evidence type="ECO:0000313" key="26">
    <source>
        <dbReference type="Proteomes" id="UP000789508"/>
    </source>
</evidence>
<dbReference type="HAMAP" id="MF_01024">
    <property type="entry name" value="HisD"/>
    <property type="match status" value="1"/>
</dbReference>
<comment type="pathway">
    <text evidence="4">Amino-acid biosynthesis; L-histidine biosynthesis; L-histidine from 5-phospho-alpha-D-ribose 1-diphosphate: step 9/9.</text>
</comment>
<evidence type="ECO:0000256" key="16">
    <source>
        <dbReference type="ARBA" id="ARBA00022833"/>
    </source>
</evidence>
<evidence type="ECO:0000259" key="24">
    <source>
        <dbReference type="Pfam" id="PF01502"/>
    </source>
</evidence>
<keyword evidence="20" id="KW-0368">Histidine biosynthesis</keyword>
<dbReference type="EC" id="3.6.1.31" evidence="8"/>
<keyword evidence="13" id="KW-0479">Metal-binding</keyword>
<evidence type="ECO:0000256" key="4">
    <source>
        <dbReference type="ARBA" id="ARBA00004940"/>
    </source>
</evidence>
<dbReference type="AlphaFoldDB" id="A0A9N8V222"/>
<dbReference type="Proteomes" id="UP000789508">
    <property type="component" value="Unassembled WGS sequence"/>
</dbReference>
<dbReference type="NCBIfam" id="TIGR00069">
    <property type="entry name" value="hisD"/>
    <property type="match status" value="1"/>
</dbReference>
<sequence>MSHHEIPLYLPDYRDQEKPISYSSTMVYTVLNVDASNNHLDPLINSLRIVGDIILSISSLVDTLSLEAFLEKYPLQNYWVSSKISNNESLEIQAVVKLLDSGAAKIVLPASTLLKEKQLFSEISSERLAASISVSSVSEQSISDLSGLVSSFVINIEEENIALENVIKNLENFIKLAASHQNINDGKVPAKFAIILPQNFKYSFDAIRQISSIGADLIIPFENLSLDSSDSTTINIADVLSCQLTSDRSDGLFTTIVVDERNTALGVVYSSAESLREAVKSGKGVYQSRKRGLWYKGATSGATQDLKKIEIDCDGDALKFIVTQHGSGFCHLNTRSCFGTDVGLTALEKTLQSRKIAAPVGSYSHRLFQNPDLLRSKIMEEADELCAATSKEDIAWEAADLIYFILVKCIGNGVSLADIEAQLDKRAKKVSRRPGNAKPQWQQASADGNDESKVGSLNGDDNASLSKPISKSETIKMQHYRASEISMEKRSSLLLRPIIRSDDIMSRVRPIIEDVRKRGDAALIEFTAKFDGVQLETPVISAPFPAEAMALDDITRAAIDKAYDNIFKFHEAQYDRATLVVETMPGVTCSRYSRPIEKVGLYVPGGTAILPSTALMLGIPAKVAGCKEIVFASPPRKDGTVIPEVLYVAHKVGASKVVLAGGAQAVAALAYGTESVPKVDKICGPGNQYVTAAKMFAQNDSSAMVSIDMPAGPSELLVIADNSSNPEYVASDLLSQAEHGTDSQVVLIAVSLTQAHLQAIENEIHEQASRLPRVNIVKESIGKSFILEVDNIEAAMRFSNDYAPEHLILHLENAEQWVEKVDNAGSVFVGSYSPESCGDYASGTNHTLPTYGYARMYSGVNTLTFLKHITAQKLTKDGLNLLGDTVMRLAEVEGLEAHRNAVAVRIKDIR</sequence>
<evidence type="ECO:0000256" key="14">
    <source>
        <dbReference type="ARBA" id="ARBA00022741"/>
    </source>
</evidence>
<evidence type="ECO:0000256" key="7">
    <source>
        <dbReference type="ARBA" id="ARBA00008260"/>
    </source>
</evidence>
<protein>
    <recommendedName>
        <fullName evidence="11">Histidine biosynthesis trifunctional protein</fullName>
        <ecNumber evidence="10">1.1.1.23</ecNumber>
        <ecNumber evidence="9">3.5.4.19</ecNumber>
        <ecNumber evidence="8">3.6.1.31</ecNumber>
    </recommendedName>
</protein>
<evidence type="ECO:0000256" key="23">
    <source>
        <dbReference type="SAM" id="MobiDB-lite"/>
    </source>
</evidence>
<dbReference type="FunFam" id="3.10.20.810:FF:000002">
    <property type="entry name" value="Histidine biosynthesis trifunctional protein"/>
    <property type="match status" value="1"/>
</dbReference>
<dbReference type="GO" id="GO:0004399">
    <property type="term" value="F:histidinol dehydrogenase activity"/>
    <property type="evidence" value="ECO:0007669"/>
    <property type="project" value="UniProtKB-EC"/>
</dbReference>
<evidence type="ECO:0000256" key="12">
    <source>
        <dbReference type="ARBA" id="ARBA00022605"/>
    </source>
</evidence>
<comment type="pathway">
    <text evidence="5">Amino-acid biosynthesis; L-histidine biosynthesis; L-histidine from 5-phospho-alpha-D-ribose 1-diphosphate: step 3/9.</text>
</comment>
<dbReference type="Gene3D" id="1.20.5.1300">
    <property type="match status" value="1"/>
</dbReference>
<dbReference type="PRINTS" id="PR00083">
    <property type="entry name" value="HOLDHDRGNASE"/>
</dbReference>
<evidence type="ECO:0000256" key="10">
    <source>
        <dbReference type="ARBA" id="ARBA00012965"/>
    </source>
</evidence>
<keyword evidence="17" id="KW-0067">ATP-binding</keyword>
<evidence type="ECO:0000256" key="1">
    <source>
        <dbReference type="ARBA" id="ARBA00000024"/>
    </source>
</evidence>
<comment type="cofactor">
    <cofactor evidence="3">
        <name>Zn(2+)</name>
        <dbReference type="ChEBI" id="CHEBI:29105"/>
    </cofactor>
</comment>
<dbReference type="FunFam" id="3.40.50.1980:FF:000050">
    <property type="entry name" value="Histidine biosynthesis trifunctional protein"/>
    <property type="match status" value="1"/>
</dbReference>
<dbReference type="InterPro" id="IPR008179">
    <property type="entry name" value="HisE"/>
</dbReference>
<comment type="similarity">
    <text evidence="7">In the C-terminal section; belongs to the histidinol dehydrogenase family.</text>
</comment>
<dbReference type="EC" id="1.1.1.23" evidence="10"/>
<dbReference type="Pfam" id="PF01503">
    <property type="entry name" value="PRA-PH"/>
    <property type="match status" value="1"/>
</dbReference>
<dbReference type="NCBIfam" id="TIGR03188">
    <property type="entry name" value="histidine_hisI"/>
    <property type="match status" value="1"/>
</dbReference>
<feature type="region of interest" description="Disordered" evidence="23">
    <location>
        <begin position="429"/>
        <end position="468"/>
    </location>
</feature>
<keyword evidence="15" id="KW-0378">Hydrolase</keyword>
<gene>
    <name evidence="25" type="ORF">ALEPTO_LOCUS256</name>
</gene>
<evidence type="ECO:0000256" key="11">
    <source>
        <dbReference type="ARBA" id="ARBA00017884"/>
    </source>
</evidence>
<evidence type="ECO:0000256" key="17">
    <source>
        <dbReference type="ARBA" id="ARBA00022840"/>
    </source>
</evidence>
<dbReference type="InterPro" id="IPR001692">
    <property type="entry name" value="Histidinol_DH_CS"/>
</dbReference>
<dbReference type="GO" id="GO:0046872">
    <property type="term" value="F:metal ion binding"/>
    <property type="evidence" value="ECO:0007669"/>
    <property type="project" value="UniProtKB-KW"/>
</dbReference>
<evidence type="ECO:0000256" key="18">
    <source>
        <dbReference type="ARBA" id="ARBA00023002"/>
    </source>
</evidence>
<keyword evidence="18" id="KW-0560">Oxidoreductase</keyword>
<dbReference type="InterPro" id="IPR016161">
    <property type="entry name" value="Ald_DH/histidinol_DH"/>
</dbReference>
<dbReference type="GO" id="GO:0005829">
    <property type="term" value="C:cytosol"/>
    <property type="evidence" value="ECO:0007669"/>
    <property type="project" value="TreeGrafter"/>
</dbReference>
<accession>A0A9N8V222</accession>
<keyword evidence="14" id="KW-0547">Nucleotide-binding</keyword>
<keyword evidence="26" id="KW-1185">Reference proteome</keyword>
<dbReference type="Gene3D" id="3.40.50.1980">
    <property type="entry name" value="Nitrogenase molybdenum iron protein domain"/>
    <property type="match status" value="2"/>
</dbReference>
<evidence type="ECO:0000256" key="9">
    <source>
        <dbReference type="ARBA" id="ARBA00012721"/>
    </source>
</evidence>
<comment type="catalytic activity">
    <reaction evidence="2">
        <text>1-(5-phospho-beta-D-ribosyl)-ATP + H2O = 1-(5-phospho-beta-D-ribosyl)-5'-AMP + diphosphate + H(+)</text>
        <dbReference type="Rhea" id="RHEA:22828"/>
        <dbReference type="ChEBI" id="CHEBI:15377"/>
        <dbReference type="ChEBI" id="CHEBI:15378"/>
        <dbReference type="ChEBI" id="CHEBI:33019"/>
        <dbReference type="ChEBI" id="CHEBI:59457"/>
        <dbReference type="ChEBI" id="CHEBI:73183"/>
        <dbReference type="EC" id="3.6.1.31"/>
    </reaction>
</comment>